<keyword evidence="2" id="KW-1185">Reference proteome</keyword>
<evidence type="ECO:0000313" key="1">
    <source>
        <dbReference type="EMBL" id="ABX43330.1"/>
    </source>
</evidence>
<dbReference type="HOGENOM" id="CLU_2192448_0_0_9"/>
<proteinExistence type="predicted"/>
<dbReference type="RefSeq" id="WP_012200981.1">
    <property type="nucleotide sequence ID" value="NC_010001.1"/>
</dbReference>
<reference evidence="2" key="1">
    <citation type="submission" date="2007-11" db="EMBL/GenBank/DDBJ databases">
        <title>Complete genome sequence of Clostridium phytofermentans ISDg.</title>
        <authorList>
            <person name="Leschine S.B."/>
            <person name="Warnick T.A."/>
            <person name="Blanchard J.L."/>
            <person name="Schnell D.J."/>
            <person name="Petit E.L."/>
            <person name="LaTouf W.G."/>
            <person name="Copeland A."/>
            <person name="Lucas S."/>
            <person name="Lapidus A."/>
            <person name="Barry K."/>
            <person name="Glavina del Rio T."/>
            <person name="Dalin E."/>
            <person name="Tice H."/>
            <person name="Pitluck S."/>
            <person name="Kiss H."/>
            <person name="Brettin T."/>
            <person name="Bruce D."/>
            <person name="Detter J.C."/>
            <person name="Han C."/>
            <person name="Kuske C."/>
            <person name="Schmutz J."/>
            <person name="Larimer F."/>
            <person name="Land M."/>
            <person name="Hauser L."/>
            <person name="Kyrpides N."/>
            <person name="Kim E.A."/>
            <person name="Richardson P."/>
        </authorList>
    </citation>
    <scope>NUCLEOTIDE SEQUENCE [LARGE SCALE GENOMIC DNA]</scope>
    <source>
        <strain evidence="2">ATCC 700394 / DSM 18823 / ISDg</strain>
    </source>
</reference>
<sequence length="108" mass="12704">MDISEIFKANIELKNDIEKFLKRGICDILGYDARIISNDHVNYVLEYYDRYNITVDFNRAEFYTFILAKVNESNKVNAKEVINIEEDFKLFISKKISNGLLKQIVKSQ</sequence>
<dbReference type="EMBL" id="CP000885">
    <property type="protein sequence ID" value="ABX43330.1"/>
    <property type="molecule type" value="Genomic_DNA"/>
</dbReference>
<dbReference type="KEGG" id="cpy:Cphy_2973"/>
<gene>
    <name evidence="1" type="ordered locus">Cphy_2973</name>
</gene>
<name>A9KQ18_LACP7</name>
<dbReference type="AlphaFoldDB" id="A9KQ18"/>
<organism evidence="1 2">
    <name type="scientific">Lachnoclostridium phytofermentans (strain ATCC 700394 / DSM 18823 / ISDg)</name>
    <name type="common">Clostridium phytofermentans</name>
    <dbReference type="NCBI Taxonomy" id="357809"/>
    <lineage>
        <taxon>Bacteria</taxon>
        <taxon>Bacillati</taxon>
        <taxon>Bacillota</taxon>
        <taxon>Clostridia</taxon>
        <taxon>Lachnospirales</taxon>
        <taxon>Lachnospiraceae</taxon>
    </lineage>
</organism>
<accession>A9KQ18</accession>
<dbReference type="Proteomes" id="UP000000370">
    <property type="component" value="Chromosome"/>
</dbReference>
<evidence type="ECO:0000313" key="2">
    <source>
        <dbReference type="Proteomes" id="UP000000370"/>
    </source>
</evidence>
<protein>
    <submittedName>
        <fullName evidence="1">Uncharacterized protein</fullName>
    </submittedName>
</protein>